<dbReference type="Proteomes" id="UP000051027">
    <property type="component" value="Unassembled WGS sequence"/>
</dbReference>
<feature type="binding site" evidence="7">
    <location>
        <position position="134"/>
    </location>
    <ligand>
        <name>substrate</name>
    </ligand>
</feature>
<evidence type="ECO:0000256" key="5">
    <source>
        <dbReference type="ARBA" id="ARBA00022840"/>
    </source>
</evidence>
<evidence type="ECO:0000256" key="7">
    <source>
        <dbReference type="HAMAP-Rule" id="MF_00109"/>
    </source>
</evidence>
<dbReference type="InterPro" id="IPR000623">
    <property type="entry name" value="Shikimate_kinase/TSH1"/>
</dbReference>
<dbReference type="GO" id="GO:0005829">
    <property type="term" value="C:cytosol"/>
    <property type="evidence" value="ECO:0007669"/>
    <property type="project" value="TreeGrafter"/>
</dbReference>
<dbReference type="EC" id="2.7.1.71" evidence="7"/>
<dbReference type="GO" id="GO:0000287">
    <property type="term" value="F:magnesium ion binding"/>
    <property type="evidence" value="ECO:0007669"/>
    <property type="project" value="UniProtKB-UniRule"/>
</dbReference>
<evidence type="ECO:0000256" key="4">
    <source>
        <dbReference type="ARBA" id="ARBA00022777"/>
    </source>
</evidence>
<comment type="function">
    <text evidence="7">Catalyzes the specific phosphorylation of the 3-hydroxyl group of shikimic acid using ATP as a cosubstrate.</text>
</comment>
<keyword evidence="7" id="KW-0479">Metal-binding</keyword>
<dbReference type="InterPro" id="IPR027417">
    <property type="entry name" value="P-loop_NTPase"/>
</dbReference>
<keyword evidence="2 7" id="KW-0808">Transferase</keyword>
<evidence type="ECO:0000256" key="2">
    <source>
        <dbReference type="ARBA" id="ARBA00022679"/>
    </source>
</evidence>
<comment type="subunit">
    <text evidence="7">Monomer.</text>
</comment>
<dbReference type="PRINTS" id="PR01100">
    <property type="entry name" value="SHIKIMTKNASE"/>
</dbReference>
<evidence type="ECO:0000256" key="3">
    <source>
        <dbReference type="ARBA" id="ARBA00022741"/>
    </source>
</evidence>
<comment type="subcellular location">
    <subcellularLocation>
        <location evidence="7">Cytoplasm</location>
    </subcellularLocation>
</comment>
<evidence type="ECO:0000313" key="9">
    <source>
        <dbReference type="Proteomes" id="UP000051027"/>
    </source>
</evidence>
<dbReference type="HAMAP" id="MF_00109">
    <property type="entry name" value="Shikimate_kinase"/>
    <property type="match status" value="1"/>
</dbReference>
<comment type="caution">
    <text evidence="8">The sequence shown here is derived from an EMBL/GenBank/DDBJ whole genome shotgun (WGS) entry which is preliminary data.</text>
</comment>
<feature type="binding site" evidence="7">
    <location>
        <position position="16"/>
    </location>
    <ligand>
        <name>Mg(2+)</name>
        <dbReference type="ChEBI" id="CHEBI:18420"/>
    </ligand>
</feature>
<feature type="binding site" evidence="7">
    <location>
        <begin position="12"/>
        <end position="17"/>
    </location>
    <ligand>
        <name>ATP</name>
        <dbReference type="ChEBI" id="CHEBI:30616"/>
    </ligand>
</feature>
<comment type="caution">
    <text evidence="7">Lacks conserved residue(s) required for the propagation of feature annotation.</text>
</comment>
<feature type="binding site" evidence="7">
    <location>
        <position position="34"/>
    </location>
    <ligand>
        <name>substrate</name>
    </ligand>
</feature>
<dbReference type="EMBL" id="LICS01000011">
    <property type="protein sequence ID" value="KRO95967.1"/>
    <property type="molecule type" value="Genomic_DNA"/>
</dbReference>
<feature type="binding site" evidence="7">
    <location>
        <position position="58"/>
    </location>
    <ligand>
        <name>substrate</name>
    </ligand>
</feature>
<keyword evidence="6 7" id="KW-0057">Aromatic amino acid biosynthesis</keyword>
<dbReference type="GO" id="GO:0005524">
    <property type="term" value="F:ATP binding"/>
    <property type="evidence" value="ECO:0007669"/>
    <property type="project" value="UniProtKB-UniRule"/>
</dbReference>
<comment type="pathway">
    <text evidence="7">Metabolic intermediate biosynthesis; chorismate biosynthesis; chorismate from D-erythrose 4-phosphate and phosphoenolpyruvate: step 5/7.</text>
</comment>
<dbReference type="GO" id="GO:0009073">
    <property type="term" value="P:aromatic amino acid family biosynthetic process"/>
    <property type="evidence" value="ECO:0007669"/>
    <property type="project" value="UniProtKB-KW"/>
</dbReference>
<dbReference type="PANTHER" id="PTHR21087:SF16">
    <property type="entry name" value="SHIKIMATE KINASE 1, CHLOROPLASTIC"/>
    <property type="match status" value="1"/>
</dbReference>
<evidence type="ECO:0000256" key="1">
    <source>
        <dbReference type="ARBA" id="ARBA00022605"/>
    </source>
</evidence>
<proteinExistence type="inferred from homology"/>
<dbReference type="GO" id="GO:0004765">
    <property type="term" value="F:shikimate kinase activity"/>
    <property type="evidence" value="ECO:0007669"/>
    <property type="project" value="UniProtKB-UniRule"/>
</dbReference>
<feature type="binding site" evidence="7">
    <location>
        <position position="117"/>
    </location>
    <ligand>
        <name>ATP</name>
        <dbReference type="ChEBI" id="CHEBI:30616"/>
    </ligand>
</feature>
<feature type="binding site" evidence="7">
    <location>
        <position position="79"/>
    </location>
    <ligand>
        <name>substrate</name>
    </ligand>
</feature>
<dbReference type="STRING" id="1655612.ABS10_05340"/>
<name>A0A0R2U8W4_9GAMM</name>
<dbReference type="GO" id="GO:0008652">
    <property type="term" value="P:amino acid biosynthetic process"/>
    <property type="evidence" value="ECO:0007669"/>
    <property type="project" value="UniProtKB-KW"/>
</dbReference>
<keyword evidence="5 7" id="KW-0067">ATP-binding</keyword>
<accession>A0A0R2U8W4</accession>
<dbReference type="GO" id="GO:0009423">
    <property type="term" value="P:chorismate biosynthetic process"/>
    <property type="evidence" value="ECO:0007669"/>
    <property type="project" value="UniProtKB-UniRule"/>
</dbReference>
<keyword evidence="7" id="KW-0963">Cytoplasm</keyword>
<organism evidence="8 9">
    <name type="scientific">SAR86 cluster bacterium BACL1 MAG-120820-bin45</name>
    <dbReference type="NCBI Taxonomy" id="1655612"/>
    <lineage>
        <taxon>Bacteria</taxon>
        <taxon>Pseudomonadati</taxon>
        <taxon>Pseudomonadota</taxon>
        <taxon>Gammaproteobacteria</taxon>
        <taxon>SAR86 cluster</taxon>
    </lineage>
</organism>
<comment type="similarity">
    <text evidence="7">Belongs to the shikimate kinase family.</text>
</comment>
<dbReference type="PANTHER" id="PTHR21087">
    <property type="entry name" value="SHIKIMATE KINASE"/>
    <property type="match status" value="1"/>
</dbReference>
<dbReference type="Gene3D" id="3.40.50.300">
    <property type="entry name" value="P-loop containing nucleotide triphosphate hydrolases"/>
    <property type="match status" value="1"/>
</dbReference>
<evidence type="ECO:0000313" key="8">
    <source>
        <dbReference type="EMBL" id="KRO95967.1"/>
    </source>
</evidence>
<dbReference type="CDD" id="cd00464">
    <property type="entry name" value="SK"/>
    <property type="match status" value="1"/>
</dbReference>
<protein>
    <recommendedName>
        <fullName evidence="7">Shikimate kinase</fullName>
        <shortName evidence="7">SK</shortName>
        <ecNumber evidence="7">2.7.1.71</ecNumber>
    </recommendedName>
</protein>
<dbReference type="AlphaFoldDB" id="A0A0R2U8W4"/>
<keyword evidence="4 7" id="KW-0418">Kinase</keyword>
<comment type="catalytic activity">
    <reaction evidence="7">
        <text>shikimate + ATP = 3-phosphoshikimate + ADP + H(+)</text>
        <dbReference type="Rhea" id="RHEA:13121"/>
        <dbReference type="ChEBI" id="CHEBI:15378"/>
        <dbReference type="ChEBI" id="CHEBI:30616"/>
        <dbReference type="ChEBI" id="CHEBI:36208"/>
        <dbReference type="ChEBI" id="CHEBI:145989"/>
        <dbReference type="ChEBI" id="CHEBI:456216"/>
        <dbReference type="EC" id="2.7.1.71"/>
    </reaction>
</comment>
<evidence type="ECO:0000256" key="6">
    <source>
        <dbReference type="ARBA" id="ARBA00023141"/>
    </source>
</evidence>
<dbReference type="InterPro" id="IPR031322">
    <property type="entry name" value="Shikimate/glucono_kinase"/>
</dbReference>
<sequence>MKNSISLIGMAGAGKSSIGIKLAQQLNLKFVDSDLLIEERFAQTLQEILDDAGYLKLRAIEEEVLLSIDLADTVLSTGGSAVYSDKSMQYLQQNSLVIYLEVPFDQILERVPSFLDRGFAKEPSQSIEDAFCEREELYQNSAHHIISNTTDLNSCVSKIIALI</sequence>
<dbReference type="Pfam" id="PF01202">
    <property type="entry name" value="SKI"/>
    <property type="match status" value="1"/>
</dbReference>
<gene>
    <name evidence="7" type="primary">aroK</name>
    <name evidence="8" type="ORF">ABS10_05340</name>
</gene>
<keyword evidence="1 7" id="KW-0028">Amino-acid biosynthesis</keyword>
<dbReference type="SUPFAM" id="SSF52540">
    <property type="entry name" value="P-loop containing nucleoside triphosphate hydrolases"/>
    <property type="match status" value="1"/>
</dbReference>
<comment type="cofactor">
    <cofactor evidence="7">
        <name>Mg(2+)</name>
        <dbReference type="ChEBI" id="CHEBI:18420"/>
    </cofactor>
    <text evidence="7">Binds 1 Mg(2+) ion per subunit.</text>
</comment>
<reference evidence="8 9" key="1">
    <citation type="submission" date="2015-10" db="EMBL/GenBank/DDBJ databases">
        <title>Metagenome-Assembled Genomes uncover a global brackish microbiome.</title>
        <authorList>
            <person name="Hugerth L.W."/>
            <person name="Larsson J."/>
            <person name="Alneberg J."/>
            <person name="Lindh M.V."/>
            <person name="Legrand C."/>
            <person name="Pinhassi J."/>
            <person name="Andersson A.F."/>
        </authorList>
    </citation>
    <scope>NUCLEOTIDE SEQUENCE [LARGE SCALE GENOMIC DNA]</scope>
    <source>
        <strain evidence="8">BACL1 MAG-120820-bin45</strain>
    </source>
</reference>
<keyword evidence="7" id="KW-0460">Magnesium</keyword>
<dbReference type="UniPathway" id="UPA00053">
    <property type="reaction ID" value="UER00088"/>
</dbReference>
<keyword evidence="3 7" id="KW-0547">Nucleotide-binding</keyword>